<dbReference type="EMBL" id="BLKM01000452">
    <property type="protein sequence ID" value="GFG33725.1"/>
    <property type="molecule type" value="Genomic_DNA"/>
</dbReference>
<proteinExistence type="predicted"/>
<accession>A0A6L2PTH1</accession>
<dbReference type="InParanoid" id="A0A6L2PTH1"/>
<name>A0A6L2PTH1_COPFO</name>
<protein>
    <submittedName>
        <fullName evidence="1">Uncharacterized protein</fullName>
    </submittedName>
</protein>
<evidence type="ECO:0000313" key="2">
    <source>
        <dbReference type="Proteomes" id="UP000502823"/>
    </source>
</evidence>
<dbReference type="OrthoDB" id="6627079at2759"/>
<dbReference type="Proteomes" id="UP000502823">
    <property type="component" value="Unassembled WGS sequence"/>
</dbReference>
<gene>
    <name evidence="1" type="ORF">Cfor_12962</name>
</gene>
<reference evidence="2" key="1">
    <citation type="submission" date="2020-01" db="EMBL/GenBank/DDBJ databases">
        <title>Draft genome sequence of the Termite Coptotermes fromosanus.</title>
        <authorList>
            <person name="Itakura S."/>
            <person name="Yosikawa Y."/>
            <person name="Umezawa K."/>
        </authorList>
    </citation>
    <scope>NUCLEOTIDE SEQUENCE [LARGE SCALE GENOMIC DNA]</scope>
</reference>
<evidence type="ECO:0000313" key="1">
    <source>
        <dbReference type="EMBL" id="GFG33725.1"/>
    </source>
</evidence>
<organism evidence="1 2">
    <name type="scientific">Coptotermes formosanus</name>
    <name type="common">Formosan subterranean termite</name>
    <dbReference type="NCBI Taxonomy" id="36987"/>
    <lineage>
        <taxon>Eukaryota</taxon>
        <taxon>Metazoa</taxon>
        <taxon>Ecdysozoa</taxon>
        <taxon>Arthropoda</taxon>
        <taxon>Hexapoda</taxon>
        <taxon>Insecta</taxon>
        <taxon>Pterygota</taxon>
        <taxon>Neoptera</taxon>
        <taxon>Polyneoptera</taxon>
        <taxon>Dictyoptera</taxon>
        <taxon>Blattodea</taxon>
        <taxon>Blattoidea</taxon>
        <taxon>Termitoidae</taxon>
        <taxon>Rhinotermitidae</taxon>
        <taxon>Coptotermes</taxon>
    </lineage>
</organism>
<sequence>MIVPEVCLALIAAIKEFVMMPRTEEECKEVSNGFNSRWNFPNCLGSTDRKRAQILAPKNSSRLFSNYKGTSNAVFFAVVDVNYNVTHADVGCQWRLSDGGVFTHTTVYTKLEKNQL</sequence>
<dbReference type="AlphaFoldDB" id="A0A6L2PTH1"/>
<keyword evidence="2" id="KW-1185">Reference proteome</keyword>
<comment type="caution">
    <text evidence="1">The sequence shown here is derived from an EMBL/GenBank/DDBJ whole genome shotgun (WGS) entry which is preliminary data.</text>
</comment>